<dbReference type="FunFam" id="1.20.1110.10:FF:000023">
    <property type="entry name" value="Cation-transporting ATPase"/>
    <property type="match status" value="1"/>
</dbReference>
<keyword evidence="17" id="KW-0175">Coiled coil</keyword>
<evidence type="ECO:0000256" key="18">
    <source>
        <dbReference type="RuleBase" id="RU362082"/>
    </source>
</evidence>
<evidence type="ECO:0000256" key="10">
    <source>
        <dbReference type="ARBA" id="ARBA00022842"/>
    </source>
</evidence>
<sequence length="1676" mass="185337">MSGQGQGSKTANVQGQVDEVVGIMQQNIDKVMQRGEHLDTLQNKTDDLQNSSLQFKRGANQVRKAMWWKDMKMKLILGAVIAIILIIIIATVVSQTKKLSRLPESNASEATEYQSPSKVLSRDRATIDSTDQPDGVAMRPIPDRRHSRSGSVRENDESILTPSRDNEFPPDPDTLLYGSFATSSIDLLNGRAQSPVDDDRGVPDEKEDEIHAIVEVDEEDEEEEEDEDDEEEEIVKGGKKAAASMLRGKAASRLPQRAAAMASRTARADTPLRAGRAVDGYAVLSGQDIDEPEPTSLHDQEYEVDEDVRIMISGYRWSRFGKVVYKILCIITGGIMWLLCRWIPRWELALTTTKCSLYDAEIVAVTNQYGQVEVVPVSRDVFEGTVADVFQRSGVSKGGHATDGSVDLRDRPLSRLITFEYRYMRFIFNPVLGQFDQNSYWRDHRWTSVDKVAGGLTDDETVKQRKKIFGDNAVVIAEKPVFRLLMDEVLNPFYVFQVASIILWCLDDYYYYAVCIGIISTTSAVATLLETRETMRRMRELSRFSCDVRVFRHGRWRTMLSDDIVPGDVYEVTPGMLQVFPCDGVLLYGDCIVNESMLTGESVPVSKTPIKDVELRTMDIWEEDPASSSRMSKFFLFAGTKIIRVRAGGTRSGTNTPNGSDSYLPTTEPGALALAVRTGFNTTKGSLVRSMMFPKPNTFKFYRDSFRFIGVMAGIAGLGFLGSLYNFVLLGVAPALIIIRALDLITIVVPPALPATMAIGTSFAIGRLRKGDIYCTSPPRVNMCGKLDLIAFDKTGTLTEEGLDVLGFRFTVPSTVVGDSLFSVEPALDGALRFSALYRSVADVIPKGALNNMAEESDDDGFNRSMPEFSRALSGMSVSLGVTAGHPNGSEPDFPYPLIVCAMATCHSIKVVNDELMGDPMDLKMFEFTGWHIEEGGHVKGLKPENGTAERPASAGKKGSVDVKPSVVVRPPDDVEYERAAWGGGQKPERKYFTELEVIRSFEFLSNLRRMSVIIRRSRYRHEPTASAPYPATLVGEPVSKLPGERQFEVFVKGAPEIMRSICTPESLPPDYDQQLNDYAHHGYRVIACAWRRFDGLSSVKVMRMKRDAVEKDLQFLGFIVFENKLKPGTAPVVNALRRARVREVMCTGDNVLTAISVSRECGLVDPSHRTFVPHFLPGVSSSSEDAQLVWEDVEGTGAMLDSETLLPKIPPSAAPAPSPPPGDASFNTSHQLLQPVSFPSYDEMDGASSTRSYSEEFITDMNSPVARVGEYHLAVTGDVFQWMLEFASDDSFNRMLVKGQIYARMSPDQKHFLVENFQELGYCVGFCGDGANDCGALKAADVGLSLSEAEASVAAPFTSRSTDLDCILRVIREGRAALVTSFSCFKYMALYSLIQFTSVSLLYSLAGNLGDFQFLFIDLALIIPIAVFMGRSGAHTKIYRKRPTASLVSRKVLTSLICQVIIQAGFQFYIFMWIRRQPFYEKSKGHIDDRMYKSYENTAVFLLSCFQYIGVAVAFCVGPPYRESMWRNTPFLTTVISLFAFVTFITLAPTPYFLEMLDLVNVPFAARLVIFLTGMLDWIVTWSAEQYVFPAVASALKGVSLLGKSAVIAKTGGGGDAASVRAAKRDAKRGRWKSKGKIYKLIMDDMRVEAAWGGAGLAHPNETAANGDAGAAPRI</sequence>
<comment type="similarity">
    <text evidence="3">Belongs to the synaptobrevin family.</text>
</comment>
<dbReference type="InterPro" id="IPR001757">
    <property type="entry name" value="P_typ_ATPase"/>
</dbReference>
<dbReference type="FunFam" id="1.20.5.110:FF:000004">
    <property type="entry name" value="Vesicle-associated membrane protein 7"/>
    <property type="match status" value="1"/>
</dbReference>
<dbReference type="SFLD" id="SFLDF00027">
    <property type="entry name" value="p-type_atpase"/>
    <property type="match status" value="1"/>
</dbReference>
<dbReference type="InterPro" id="IPR047821">
    <property type="entry name" value="P5B-type_ATPase"/>
</dbReference>
<feature type="compositionally biased region" description="Polar residues" evidence="19">
    <location>
        <begin position="103"/>
        <end position="118"/>
    </location>
</feature>
<dbReference type="PANTHER" id="PTHR45630:SF8">
    <property type="entry name" value="CATION-TRANSPORTING ATPASE"/>
    <property type="match status" value="1"/>
</dbReference>
<comment type="caution">
    <text evidence="21">The sequence shown here is derived from an EMBL/GenBank/DDBJ whole genome shotgun (WGS) entry which is preliminary data.</text>
</comment>
<dbReference type="Proteomes" id="UP000318582">
    <property type="component" value="Unassembled WGS sequence"/>
</dbReference>
<evidence type="ECO:0000256" key="8">
    <source>
        <dbReference type="ARBA" id="ARBA00022741"/>
    </source>
</evidence>
<evidence type="ECO:0000256" key="3">
    <source>
        <dbReference type="ARBA" id="ARBA00008025"/>
    </source>
</evidence>
<evidence type="ECO:0000256" key="13">
    <source>
        <dbReference type="ARBA" id="ARBA00022989"/>
    </source>
</evidence>
<evidence type="ECO:0000256" key="15">
    <source>
        <dbReference type="ARBA" id="ARBA00046280"/>
    </source>
</evidence>
<dbReference type="SFLD" id="SFLDS00003">
    <property type="entry name" value="Haloacid_Dehalogenase"/>
    <property type="match status" value="1"/>
</dbReference>
<comment type="subcellular location">
    <subcellularLocation>
        <location evidence="15">Endomembrane system</location>
        <topology evidence="15">Single-pass type IV membrane protein</topology>
    </subcellularLocation>
    <subcellularLocation>
        <location evidence="1 18">Membrane</location>
        <topology evidence="1 18">Multi-pass membrane protein</topology>
    </subcellularLocation>
</comment>
<dbReference type="InterPro" id="IPR044492">
    <property type="entry name" value="P_typ_ATPase_HD_dom"/>
</dbReference>
<dbReference type="InterPro" id="IPR059000">
    <property type="entry name" value="ATPase_P-type_domA"/>
</dbReference>
<evidence type="ECO:0000256" key="19">
    <source>
        <dbReference type="SAM" id="MobiDB-lite"/>
    </source>
</evidence>
<keyword evidence="6 18" id="KW-0812">Transmembrane</keyword>
<keyword evidence="11" id="KW-0653">Protein transport</keyword>
<dbReference type="GO" id="GO:0016020">
    <property type="term" value="C:membrane"/>
    <property type="evidence" value="ECO:0007669"/>
    <property type="project" value="UniProtKB-SubCell"/>
</dbReference>
<dbReference type="GO" id="GO:0016887">
    <property type="term" value="F:ATP hydrolysis activity"/>
    <property type="evidence" value="ECO:0007669"/>
    <property type="project" value="InterPro"/>
</dbReference>
<dbReference type="InterPro" id="IPR023299">
    <property type="entry name" value="ATPase_P-typ_cyto_dom_N"/>
</dbReference>
<evidence type="ECO:0000256" key="14">
    <source>
        <dbReference type="ARBA" id="ARBA00023136"/>
    </source>
</evidence>
<dbReference type="InterPro" id="IPR018303">
    <property type="entry name" value="ATPase_P-typ_P_site"/>
</dbReference>
<dbReference type="SUPFAM" id="SSF81665">
    <property type="entry name" value="Calcium ATPase, transmembrane domain M"/>
    <property type="match status" value="1"/>
</dbReference>
<feature type="compositionally biased region" description="Pro residues" evidence="19">
    <location>
        <begin position="1209"/>
        <end position="1223"/>
    </location>
</feature>
<dbReference type="GO" id="GO:0012505">
    <property type="term" value="C:endomembrane system"/>
    <property type="evidence" value="ECO:0007669"/>
    <property type="project" value="UniProtKB-SubCell"/>
</dbReference>
<dbReference type="SUPFAM" id="SSF81660">
    <property type="entry name" value="Metal cation-transporting ATPase, ATP-binding domain N"/>
    <property type="match status" value="1"/>
</dbReference>
<dbReference type="InterPro" id="IPR004014">
    <property type="entry name" value="ATPase_P-typ_cation-transptr_N"/>
</dbReference>
<keyword evidence="5" id="KW-0597">Phosphoprotein</keyword>
<feature type="domain" description="V-SNARE coiled-coil homology" evidence="20">
    <location>
        <begin position="9"/>
        <end position="69"/>
    </location>
</feature>
<dbReference type="Pfam" id="PF00690">
    <property type="entry name" value="Cation_ATPase_N"/>
    <property type="match status" value="1"/>
</dbReference>
<dbReference type="GO" id="GO:0005737">
    <property type="term" value="C:cytoplasm"/>
    <property type="evidence" value="ECO:0007669"/>
    <property type="project" value="UniProtKB-ARBA"/>
</dbReference>
<dbReference type="Gene3D" id="1.20.5.110">
    <property type="match status" value="1"/>
</dbReference>
<feature type="region of interest" description="Disordered" evidence="19">
    <location>
        <begin position="100"/>
        <end position="175"/>
    </location>
</feature>
<feature type="region of interest" description="Disordered" evidence="19">
    <location>
        <begin position="1207"/>
        <end position="1230"/>
    </location>
</feature>
<dbReference type="InterPro" id="IPR023298">
    <property type="entry name" value="ATPase_P-typ_TM_dom_sf"/>
</dbReference>
<keyword evidence="12 18" id="KW-1278">Translocase</keyword>
<feature type="transmembrane region" description="Helical" evidence="18">
    <location>
        <begin position="1453"/>
        <end position="1475"/>
    </location>
</feature>
<feature type="transmembrane region" description="Helical" evidence="18">
    <location>
        <begin position="744"/>
        <end position="765"/>
    </location>
</feature>
<dbReference type="PROSITE" id="PS50892">
    <property type="entry name" value="V_SNARE"/>
    <property type="match status" value="1"/>
</dbReference>
<keyword evidence="9 18" id="KW-0067">ATP-binding</keyword>
<keyword evidence="10 18" id="KW-0460">Magnesium</keyword>
<evidence type="ECO:0000256" key="17">
    <source>
        <dbReference type="PROSITE-ProRule" id="PRU00290"/>
    </source>
</evidence>
<comment type="catalytic activity">
    <reaction evidence="16 18">
        <text>ATP + H2O = ADP + phosphate + H(+)</text>
        <dbReference type="Rhea" id="RHEA:13065"/>
        <dbReference type="ChEBI" id="CHEBI:15377"/>
        <dbReference type="ChEBI" id="CHEBI:15378"/>
        <dbReference type="ChEBI" id="CHEBI:30616"/>
        <dbReference type="ChEBI" id="CHEBI:43474"/>
        <dbReference type="ChEBI" id="CHEBI:456216"/>
    </reaction>
</comment>
<dbReference type="InterPro" id="IPR001388">
    <property type="entry name" value="Synaptobrevin-like"/>
</dbReference>
<dbReference type="PROSITE" id="PS00154">
    <property type="entry name" value="ATPASE_E1_E2"/>
    <property type="match status" value="1"/>
</dbReference>
<organism evidence="21 22">
    <name type="scientific">Powellomyces hirtus</name>
    <dbReference type="NCBI Taxonomy" id="109895"/>
    <lineage>
        <taxon>Eukaryota</taxon>
        <taxon>Fungi</taxon>
        <taxon>Fungi incertae sedis</taxon>
        <taxon>Chytridiomycota</taxon>
        <taxon>Chytridiomycota incertae sedis</taxon>
        <taxon>Chytridiomycetes</taxon>
        <taxon>Spizellomycetales</taxon>
        <taxon>Powellomycetaceae</taxon>
        <taxon>Powellomyces</taxon>
    </lineage>
</organism>
<evidence type="ECO:0000313" key="22">
    <source>
        <dbReference type="Proteomes" id="UP000318582"/>
    </source>
</evidence>
<evidence type="ECO:0000256" key="1">
    <source>
        <dbReference type="ARBA" id="ARBA00004141"/>
    </source>
</evidence>
<dbReference type="Gene3D" id="3.40.1110.10">
    <property type="entry name" value="Calcium-transporting ATPase, cytoplasmic domain N"/>
    <property type="match status" value="1"/>
</dbReference>
<feature type="region of interest" description="Disordered" evidence="19">
    <location>
        <begin position="939"/>
        <end position="965"/>
    </location>
</feature>
<dbReference type="Gene3D" id="3.40.50.1000">
    <property type="entry name" value="HAD superfamily/HAD-like"/>
    <property type="match status" value="2"/>
</dbReference>
<evidence type="ECO:0000256" key="7">
    <source>
        <dbReference type="ARBA" id="ARBA00022723"/>
    </source>
</evidence>
<dbReference type="EMBL" id="QEAQ01000030">
    <property type="protein sequence ID" value="TPX58978.1"/>
    <property type="molecule type" value="Genomic_DNA"/>
</dbReference>
<protein>
    <recommendedName>
        <fullName evidence="18">Cation-transporting ATPase</fullName>
        <ecNumber evidence="18">7.2.2.-</ecNumber>
    </recommendedName>
</protein>
<dbReference type="STRING" id="109895.A0A507E786"/>
<dbReference type="InterPro" id="IPR006544">
    <property type="entry name" value="P-type_TPase_V"/>
</dbReference>
<dbReference type="Pfam" id="PF00689">
    <property type="entry name" value="Cation_ATPase_C"/>
    <property type="match status" value="1"/>
</dbReference>
<keyword evidence="8 18" id="KW-0547">Nucleotide-binding</keyword>
<dbReference type="GO" id="GO:0006874">
    <property type="term" value="P:intracellular calcium ion homeostasis"/>
    <property type="evidence" value="ECO:0007669"/>
    <property type="project" value="TreeGrafter"/>
</dbReference>
<evidence type="ECO:0000256" key="11">
    <source>
        <dbReference type="ARBA" id="ARBA00022927"/>
    </source>
</evidence>
<feature type="transmembrane region" description="Helical" evidence="18">
    <location>
        <begin position="1413"/>
        <end position="1432"/>
    </location>
</feature>
<dbReference type="InterPro" id="IPR047819">
    <property type="entry name" value="P5A-ATPase_N"/>
</dbReference>
<dbReference type="SUPFAM" id="SSF56784">
    <property type="entry name" value="HAD-like"/>
    <property type="match status" value="1"/>
</dbReference>
<evidence type="ECO:0000256" key="5">
    <source>
        <dbReference type="ARBA" id="ARBA00022553"/>
    </source>
</evidence>
<dbReference type="SUPFAM" id="SSF81653">
    <property type="entry name" value="Calcium ATPase, transduction domain A"/>
    <property type="match status" value="1"/>
</dbReference>
<dbReference type="PROSITE" id="PS01229">
    <property type="entry name" value="COF_2"/>
    <property type="match status" value="1"/>
</dbReference>
<feature type="region of interest" description="Disordered" evidence="19">
    <location>
        <begin position="188"/>
        <end position="207"/>
    </location>
</feature>
<proteinExistence type="inferred from homology"/>
<dbReference type="PRINTS" id="PR00219">
    <property type="entry name" value="SYNAPTOBREVN"/>
</dbReference>
<dbReference type="Pfam" id="PF12409">
    <property type="entry name" value="P5-ATPase"/>
    <property type="match status" value="1"/>
</dbReference>
<dbReference type="GO" id="GO:0019829">
    <property type="term" value="F:ATPase-coupled monoatomic cation transmembrane transporter activity"/>
    <property type="evidence" value="ECO:0007669"/>
    <property type="project" value="UniProtKB-UniRule"/>
</dbReference>
<evidence type="ECO:0000259" key="20">
    <source>
        <dbReference type="PROSITE" id="PS50892"/>
    </source>
</evidence>
<dbReference type="Gene3D" id="1.20.1110.10">
    <property type="entry name" value="Calcium-transporting ATPase, transmembrane domain"/>
    <property type="match status" value="1"/>
</dbReference>
<dbReference type="GO" id="GO:0016192">
    <property type="term" value="P:vesicle-mediated transport"/>
    <property type="evidence" value="ECO:0007669"/>
    <property type="project" value="InterPro"/>
</dbReference>
<evidence type="ECO:0000256" key="9">
    <source>
        <dbReference type="ARBA" id="ARBA00022840"/>
    </source>
</evidence>
<feature type="transmembrane region" description="Helical" evidence="18">
    <location>
        <begin position="75"/>
        <end position="93"/>
    </location>
</feature>
<dbReference type="EC" id="7.2.2.-" evidence="18"/>
<dbReference type="SUPFAM" id="SSF58038">
    <property type="entry name" value="SNARE fusion complex"/>
    <property type="match status" value="1"/>
</dbReference>
<feature type="transmembrane region" description="Helical" evidence="18">
    <location>
        <begin position="1500"/>
        <end position="1520"/>
    </location>
</feature>
<dbReference type="GO" id="GO:0015662">
    <property type="term" value="F:P-type ion transporter activity"/>
    <property type="evidence" value="ECO:0007669"/>
    <property type="project" value="InterPro"/>
</dbReference>
<keyword evidence="7 18" id="KW-0479">Metal-binding</keyword>
<dbReference type="InterPro" id="IPR008250">
    <property type="entry name" value="ATPase_P-typ_transduc_dom_A_sf"/>
</dbReference>
<dbReference type="InterPro" id="IPR023214">
    <property type="entry name" value="HAD_sf"/>
</dbReference>
<dbReference type="CDD" id="cd15874">
    <property type="entry name" value="R-SNARE_Snc1"/>
    <property type="match status" value="1"/>
</dbReference>
<feature type="transmembrane region" description="Helical" evidence="18">
    <location>
        <begin position="1532"/>
        <end position="1555"/>
    </location>
</feature>
<gene>
    <name evidence="21" type="ORF">PhCBS80983_g02818</name>
</gene>
<dbReference type="GO" id="GO:0015031">
    <property type="term" value="P:protein transport"/>
    <property type="evidence" value="ECO:0007669"/>
    <property type="project" value="UniProtKB-KW"/>
</dbReference>
<dbReference type="FunFam" id="2.70.150.10:FF:000057">
    <property type="entry name" value="Cation-transporting ATPase"/>
    <property type="match status" value="1"/>
</dbReference>
<name>A0A507E786_9FUNG</name>
<dbReference type="Gene3D" id="2.70.150.10">
    <property type="entry name" value="Calcium-transporting ATPase, cytoplasmic transduction domain A"/>
    <property type="match status" value="2"/>
</dbReference>
<keyword evidence="14 18" id="KW-0472">Membrane</keyword>
<dbReference type="NCBIfam" id="TIGR01494">
    <property type="entry name" value="ATPase_P-type"/>
    <property type="match status" value="1"/>
</dbReference>
<evidence type="ECO:0000256" key="6">
    <source>
        <dbReference type="ARBA" id="ARBA00022692"/>
    </source>
</evidence>
<accession>A0A507E786</accession>
<evidence type="ECO:0000256" key="2">
    <source>
        <dbReference type="ARBA" id="ARBA00006000"/>
    </source>
</evidence>
<evidence type="ECO:0000256" key="16">
    <source>
        <dbReference type="ARBA" id="ARBA00049360"/>
    </source>
</evidence>
<dbReference type="InterPro" id="IPR006068">
    <property type="entry name" value="ATPase_P-typ_cation-transptr_C"/>
</dbReference>
<keyword evidence="13 18" id="KW-1133">Transmembrane helix</keyword>
<reference evidence="21 22" key="1">
    <citation type="journal article" date="2019" name="Sci. Rep.">
        <title>Comparative genomics of chytrid fungi reveal insights into the obligate biotrophic and pathogenic lifestyle of Synchytrium endobioticum.</title>
        <authorList>
            <person name="van de Vossenberg B.T.L.H."/>
            <person name="Warris S."/>
            <person name="Nguyen H.D.T."/>
            <person name="van Gent-Pelzer M.P.E."/>
            <person name="Joly D.L."/>
            <person name="van de Geest H.C."/>
            <person name="Bonants P.J.M."/>
            <person name="Smith D.S."/>
            <person name="Levesque C.A."/>
            <person name="van der Lee T.A.J."/>
        </authorList>
    </citation>
    <scope>NUCLEOTIDE SEQUENCE [LARGE SCALE GENOMIC DNA]</scope>
    <source>
        <strain evidence="21 22">CBS 809.83</strain>
    </source>
</reference>
<feature type="transmembrane region" description="Helical" evidence="18">
    <location>
        <begin position="708"/>
        <end position="738"/>
    </location>
</feature>
<dbReference type="InterPro" id="IPR042855">
    <property type="entry name" value="V_SNARE_CC"/>
</dbReference>
<feature type="compositionally biased region" description="Basic and acidic residues" evidence="19">
    <location>
        <begin position="197"/>
        <end position="207"/>
    </location>
</feature>
<dbReference type="Pfam" id="PF00957">
    <property type="entry name" value="Synaptobrevin"/>
    <property type="match status" value="1"/>
</dbReference>
<keyword evidence="22" id="KW-1185">Reference proteome</keyword>
<evidence type="ECO:0000256" key="12">
    <source>
        <dbReference type="ARBA" id="ARBA00022967"/>
    </source>
</evidence>
<dbReference type="SFLD" id="SFLDG00002">
    <property type="entry name" value="C1.7:_P-type_atpase_like"/>
    <property type="match status" value="1"/>
</dbReference>
<dbReference type="PANTHER" id="PTHR45630">
    <property type="entry name" value="CATION-TRANSPORTING ATPASE-RELATED"/>
    <property type="match status" value="1"/>
</dbReference>
<keyword evidence="4" id="KW-0813">Transport</keyword>
<feature type="transmembrane region" description="Helical" evidence="18">
    <location>
        <begin position="1561"/>
        <end position="1581"/>
    </location>
</feature>
<dbReference type="GO" id="GO:0046872">
    <property type="term" value="F:metal ion binding"/>
    <property type="evidence" value="ECO:0007669"/>
    <property type="project" value="UniProtKB-UniRule"/>
</dbReference>
<feature type="transmembrane region" description="Helical" evidence="18">
    <location>
        <begin position="1389"/>
        <end position="1407"/>
    </location>
</feature>
<comment type="similarity">
    <text evidence="2 18">Belongs to the cation transport ATPase (P-type) (TC 3.A.3) family. Type V subfamily.</text>
</comment>
<dbReference type="Pfam" id="PF00122">
    <property type="entry name" value="E1-E2_ATPase"/>
    <property type="match status" value="1"/>
</dbReference>
<evidence type="ECO:0000256" key="4">
    <source>
        <dbReference type="ARBA" id="ARBA00022448"/>
    </source>
</evidence>
<dbReference type="GO" id="GO:0005524">
    <property type="term" value="F:ATP binding"/>
    <property type="evidence" value="ECO:0007669"/>
    <property type="project" value="UniProtKB-UniRule"/>
</dbReference>
<feature type="transmembrane region" description="Helical" evidence="18">
    <location>
        <begin position="509"/>
        <end position="529"/>
    </location>
</feature>
<dbReference type="CDD" id="cd07542">
    <property type="entry name" value="P-type_ATPase_cation"/>
    <property type="match status" value="1"/>
</dbReference>
<dbReference type="InterPro" id="IPR036412">
    <property type="entry name" value="HAD-like_sf"/>
</dbReference>
<evidence type="ECO:0000313" key="21">
    <source>
        <dbReference type="EMBL" id="TPX58978.1"/>
    </source>
</evidence>